<name>A0ABU3SVK1_9ALTE</name>
<dbReference type="Proteomes" id="UP001247805">
    <property type="component" value="Unassembled WGS sequence"/>
</dbReference>
<dbReference type="InterPro" id="IPR036942">
    <property type="entry name" value="Beta-barrel_TonB_sf"/>
</dbReference>
<dbReference type="SUPFAM" id="SSF56935">
    <property type="entry name" value="Porins"/>
    <property type="match status" value="1"/>
</dbReference>
<feature type="domain" description="TonB-dependent receptor plug" evidence="5">
    <location>
        <begin position="62"/>
        <end position="169"/>
    </location>
</feature>
<comment type="subcellular location">
    <subcellularLocation>
        <location evidence="1">Cell outer membrane</location>
    </subcellularLocation>
</comment>
<comment type="caution">
    <text evidence="6">The sequence shown here is derived from an EMBL/GenBank/DDBJ whole genome shotgun (WGS) entry which is preliminary data.</text>
</comment>
<dbReference type="Pfam" id="PF07715">
    <property type="entry name" value="Plug"/>
    <property type="match status" value="1"/>
</dbReference>
<dbReference type="Gene3D" id="2.40.170.20">
    <property type="entry name" value="TonB-dependent receptor, beta-barrel domain"/>
    <property type="match status" value="1"/>
</dbReference>
<dbReference type="PANTHER" id="PTHR40980:SF3">
    <property type="entry name" value="TONB-DEPENDENT RECEPTOR-LIKE BETA-BARREL DOMAIN-CONTAINING PROTEIN"/>
    <property type="match status" value="1"/>
</dbReference>
<dbReference type="RefSeq" id="WP_316025638.1">
    <property type="nucleotide sequence ID" value="NZ_JAWDIO010000002.1"/>
</dbReference>
<evidence type="ECO:0000313" key="6">
    <source>
        <dbReference type="EMBL" id="MDU0354008.1"/>
    </source>
</evidence>
<evidence type="ECO:0000313" key="7">
    <source>
        <dbReference type="Proteomes" id="UP001247805"/>
    </source>
</evidence>
<dbReference type="InterPro" id="IPR012910">
    <property type="entry name" value="Plug_dom"/>
</dbReference>
<reference evidence="6 7" key="1">
    <citation type="submission" date="2023-10" db="EMBL/GenBank/DDBJ databases">
        <title>Glaciecola aquimarina strain GGW-M5 nov., isolated from a coastal seawater.</title>
        <authorList>
            <person name="Bayburt H."/>
            <person name="Kim J.M."/>
            <person name="Choi B.J."/>
            <person name="Jeon C.O."/>
        </authorList>
    </citation>
    <scope>NUCLEOTIDE SEQUENCE [LARGE SCALE GENOMIC DNA]</scope>
    <source>
        <strain evidence="6 7">KCTC 32108</strain>
    </source>
</reference>
<evidence type="ECO:0000256" key="1">
    <source>
        <dbReference type="ARBA" id="ARBA00004442"/>
    </source>
</evidence>
<keyword evidence="7" id="KW-1185">Reference proteome</keyword>
<feature type="chain" id="PRO_5046000521" evidence="4">
    <location>
        <begin position="26"/>
        <end position="656"/>
    </location>
</feature>
<protein>
    <submittedName>
        <fullName evidence="6">TonB-dependent receptor plug domain-containing protein</fullName>
    </submittedName>
</protein>
<dbReference type="PANTHER" id="PTHR40980">
    <property type="entry name" value="PLUG DOMAIN-CONTAINING PROTEIN"/>
    <property type="match status" value="1"/>
</dbReference>
<sequence length="656" mass="71861">MNSNFTLTATSAAIFTALFSQGAFAQEATGKQQAQSEQDLEVITVKGFRGSLQRGINNKRFSDGVTDSIHAEDVGKSTDQNIADALSRVTGVTVQESDGEGTRIAVRGAGASLNQISMNGVALTSGLSGGSGSPVADQSVDLSSFSSDILSSIVVQKTSAADQDEGSLGANVVLKTVKPLNIKKPRRNFEVQGRYNQFSDDVDRKLSFSFSDKYFDDTFGVIVTASDETQHTRKDEYRAGWHEASINIPDGKARDAETGKIIRIAQDGMSPADFDENSEIVNTGDLYALTMSDASQIINTNQRDRKSITAGFQYAPSENTDIQLDLSHSQQDIVEDNQNFNMQFGLLDTNNEGDPQQDWWTVDRDSDTLVKRYSRHAKSRLYRNVGGYEQATNIATLNLQHWLSEDLKMNVLVGYSRTESDSKDNIGLFMTPNGVGNTSMYDIPLTSDDPNVVTLEPAGYDCTGSQCRIDVATGLMQVNSPDDVTLNFAPSLTNILDPNLFGAANLTKYDNSNSDTNKSLFLDFDWTVDFAGMTKIEFGAKYTNRVKDIVTQRDTFTDGATVFNAEGEEVSINGISTIRLADVLDDKAFPVDDFMAGILDGRDQAYMSGWDVVDPFKALEIVTPSNGESGKDVRLKIDNSGSRVMRSRRQSYLWKN</sequence>
<keyword evidence="6" id="KW-0675">Receptor</keyword>
<dbReference type="InterPro" id="IPR037066">
    <property type="entry name" value="Plug_dom_sf"/>
</dbReference>
<evidence type="ECO:0000256" key="4">
    <source>
        <dbReference type="SAM" id="SignalP"/>
    </source>
</evidence>
<feature type="signal peptide" evidence="4">
    <location>
        <begin position="1"/>
        <end position="25"/>
    </location>
</feature>
<proteinExistence type="predicted"/>
<gene>
    <name evidence="6" type="ORF">RS130_08740</name>
</gene>
<dbReference type="Gene3D" id="2.170.130.10">
    <property type="entry name" value="TonB-dependent receptor, plug domain"/>
    <property type="match status" value="1"/>
</dbReference>
<accession>A0ABU3SVK1</accession>
<keyword evidence="3" id="KW-0998">Cell outer membrane</keyword>
<keyword evidence="2" id="KW-0472">Membrane</keyword>
<evidence type="ECO:0000259" key="5">
    <source>
        <dbReference type="Pfam" id="PF07715"/>
    </source>
</evidence>
<organism evidence="6 7">
    <name type="scientific">Paraglaciecola aquimarina</name>
    <dbReference type="NCBI Taxonomy" id="1235557"/>
    <lineage>
        <taxon>Bacteria</taxon>
        <taxon>Pseudomonadati</taxon>
        <taxon>Pseudomonadota</taxon>
        <taxon>Gammaproteobacteria</taxon>
        <taxon>Alteromonadales</taxon>
        <taxon>Alteromonadaceae</taxon>
        <taxon>Paraglaciecola</taxon>
    </lineage>
</organism>
<dbReference type="EMBL" id="JAWDIO010000002">
    <property type="protein sequence ID" value="MDU0354008.1"/>
    <property type="molecule type" value="Genomic_DNA"/>
</dbReference>
<evidence type="ECO:0000256" key="3">
    <source>
        <dbReference type="ARBA" id="ARBA00023237"/>
    </source>
</evidence>
<keyword evidence="4" id="KW-0732">Signal</keyword>
<evidence type="ECO:0000256" key="2">
    <source>
        <dbReference type="ARBA" id="ARBA00023136"/>
    </source>
</evidence>